<comment type="caution">
    <text evidence="1">The sequence shown here is derived from an EMBL/GenBank/DDBJ whole genome shotgun (WGS) entry which is preliminary data.</text>
</comment>
<dbReference type="EMBL" id="JNGW01000011">
    <property type="protein sequence ID" value="KDR53832.1"/>
    <property type="molecule type" value="Genomic_DNA"/>
</dbReference>
<evidence type="ECO:0000313" key="2">
    <source>
        <dbReference type="Proteomes" id="UP000027442"/>
    </source>
</evidence>
<evidence type="ECO:0000313" key="1">
    <source>
        <dbReference type="EMBL" id="KDR53832.1"/>
    </source>
</evidence>
<sequence length="60" mass="6780">MRMPTNETVRLNRKALENLSFQGNTNNTTKQRTSTRTKENTSSLIISYKGYGFIAIPDIG</sequence>
<dbReference type="AlphaFoldDB" id="A0A069QMB6"/>
<organism evidence="1 2">
    <name type="scientific">Hoylesella loescheii DSM 19665 = JCM 12249 = ATCC 15930</name>
    <dbReference type="NCBI Taxonomy" id="1122985"/>
    <lineage>
        <taxon>Bacteria</taxon>
        <taxon>Pseudomonadati</taxon>
        <taxon>Bacteroidota</taxon>
        <taxon>Bacteroidia</taxon>
        <taxon>Bacteroidales</taxon>
        <taxon>Prevotellaceae</taxon>
        <taxon>Hoylesella</taxon>
    </lineage>
</organism>
<proteinExistence type="predicted"/>
<protein>
    <submittedName>
        <fullName evidence="1">Uncharacterized protein</fullName>
    </submittedName>
</protein>
<dbReference type="Proteomes" id="UP000027442">
    <property type="component" value="Unassembled WGS sequence"/>
</dbReference>
<keyword evidence="2" id="KW-1185">Reference proteome</keyword>
<reference evidence="1 2" key="1">
    <citation type="submission" date="2013-08" db="EMBL/GenBank/DDBJ databases">
        <authorList>
            <person name="Weinstock G."/>
            <person name="Sodergren E."/>
            <person name="Wylie T."/>
            <person name="Fulton L."/>
            <person name="Fulton R."/>
            <person name="Fronick C."/>
            <person name="O'Laughlin M."/>
            <person name="Godfrey J."/>
            <person name="Miner T."/>
            <person name="Herter B."/>
            <person name="Appelbaum E."/>
            <person name="Cordes M."/>
            <person name="Lek S."/>
            <person name="Wollam A."/>
            <person name="Pepin K.H."/>
            <person name="Palsikar V.B."/>
            <person name="Mitreva M."/>
            <person name="Wilson R.K."/>
        </authorList>
    </citation>
    <scope>NUCLEOTIDE SEQUENCE [LARGE SCALE GENOMIC DNA]</scope>
    <source>
        <strain evidence="1 2">ATCC 15930</strain>
    </source>
</reference>
<dbReference type="PATRIC" id="fig|1122985.7.peg.63"/>
<gene>
    <name evidence="1" type="ORF">HMPREF1991_00056</name>
</gene>
<dbReference type="HOGENOM" id="CLU_2937810_0_0_10"/>
<name>A0A069QMB6_HOYLO</name>
<accession>A0A069QMB6</accession>